<reference evidence="1" key="1">
    <citation type="journal article" date="2021" name="PeerJ">
        <title>Extensive microbial diversity within the chicken gut microbiome revealed by metagenomics and culture.</title>
        <authorList>
            <person name="Gilroy R."/>
            <person name="Ravi A."/>
            <person name="Getino M."/>
            <person name="Pursley I."/>
            <person name="Horton D.L."/>
            <person name="Alikhan N.F."/>
            <person name="Baker D."/>
            <person name="Gharbi K."/>
            <person name="Hall N."/>
            <person name="Watson M."/>
            <person name="Adriaenssens E.M."/>
            <person name="Foster-Nyarko E."/>
            <person name="Jarju S."/>
            <person name="Secka A."/>
            <person name="Antonio M."/>
            <person name="Oren A."/>
            <person name="Chaudhuri R.R."/>
            <person name="La Ragione R."/>
            <person name="Hildebrand F."/>
            <person name="Pallen M.J."/>
        </authorList>
    </citation>
    <scope>NUCLEOTIDE SEQUENCE</scope>
    <source>
        <strain evidence="1">CHK195-9823</strain>
    </source>
</reference>
<gene>
    <name evidence="1" type="ORF">H9747_07390</name>
</gene>
<name>A0A9D1TFX2_9FIRM</name>
<evidence type="ECO:0000313" key="2">
    <source>
        <dbReference type="Proteomes" id="UP000886814"/>
    </source>
</evidence>
<dbReference type="Proteomes" id="UP000886814">
    <property type="component" value="Unassembled WGS sequence"/>
</dbReference>
<proteinExistence type="predicted"/>
<reference evidence="1" key="2">
    <citation type="submission" date="2021-04" db="EMBL/GenBank/DDBJ databases">
        <authorList>
            <person name="Gilroy R."/>
        </authorList>
    </citation>
    <scope>NUCLEOTIDE SEQUENCE</scope>
    <source>
        <strain evidence="1">CHK195-9823</strain>
    </source>
</reference>
<comment type="caution">
    <text evidence="1">The sequence shown here is derived from an EMBL/GenBank/DDBJ whole genome shotgun (WGS) entry which is preliminary data.</text>
</comment>
<accession>A0A9D1TFX2</accession>
<evidence type="ECO:0000313" key="1">
    <source>
        <dbReference type="EMBL" id="HIV38807.1"/>
    </source>
</evidence>
<organism evidence="1 2">
    <name type="scientific">Candidatus Blautia stercorigallinarum</name>
    <dbReference type="NCBI Taxonomy" id="2838501"/>
    <lineage>
        <taxon>Bacteria</taxon>
        <taxon>Bacillati</taxon>
        <taxon>Bacillota</taxon>
        <taxon>Clostridia</taxon>
        <taxon>Lachnospirales</taxon>
        <taxon>Lachnospiraceae</taxon>
        <taxon>Blautia</taxon>
    </lineage>
</organism>
<dbReference type="EMBL" id="DXIQ01000045">
    <property type="protein sequence ID" value="HIV38807.1"/>
    <property type="molecule type" value="Genomic_DNA"/>
</dbReference>
<sequence>MVKEKVEEDYKKIKEDYKAREIEQLCAHGTEAARKFQIYQCCLDWADKLEKIPLLSKDILENHNLIETVYAAEDPKGDAKWQFFLWLESQMEEKRKAYYRQCVHSGKGY</sequence>
<protein>
    <submittedName>
        <fullName evidence="1">Uncharacterized protein</fullName>
    </submittedName>
</protein>
<dbReference type="AlphaFoldDB" id="A0A9D1TFX2"/>